<dbReference type="GO" id="GO:0042806">
    <property type="term" value="F:fucose binding"/>
    <property type="evidence" value="ECO:0007669"/>
    <property type="project" value="TreeGrafter"/>
</dbReference>
<dbReference type="InterPro" id="IPR007721">
    <property type="entry name" value="RbsD_FucU"/>
</dbReference>
<gene>
    <name evidence="6" type="ORF">TCAL_01433</name>
</gene>
<dbReference type="EC" id="5.1.3.29" evidence="3"/>
<organism evidence="6 7">
    <name type="scientific">Tigriopus californicus</name>
    <name type="common">Marine copepod</name>
    <dbReference type="NCBI Taxonomy" id="6832"/>
    <lineage>
        <taxon>Eukaryota</taxon>
        <taxon>Metazoa</taxon>
        <taxon>Ecdysozoa</taxon>
        <taxon>Arthropoda</taxon>
        <taxon>Crustacea</taxon>
        <taxon>Multicrustacea</taxon>
        <taxon>Hexanauplia</taxon>
        <taxon>Copepoda</taxon>
        <taxon>Harpacticoida</taxon>
        <taxon>Harpacticidae</taxon>
        <taxon>Tigriopus</taxon>
    </lineage>
</organism>
<evidence type="ECO:0000313" key="6">
    <source>
        <dbReference type="EMBL" id="TRY69103.1"/>
    </source>
</evidence>
<evidence type="ECO:0000256" key="5">
    <source>
        <dbReference type="SAM" id="SignalP"/>
    </source>
</evidence>
<dbReference type="Pfam" id="PF05025">
    <property type="entry name" value="RbsD_FucU"/>
    <property type="match status" value="1"/>
</dbReference>
<feature type="chain" id="PRO_5022162581" description="L-fucose mutarotase" evidence="5">
    <location>
        <begin position="23"/>
        <end position="418"/>
    </location>
</feature>
<name>A0A553NUK7_TIGCA</name>
<comment type="catalytic activity">
    <reaction evidence="2">
        <text>alpha-L-fucose = beta-L-fucose</text>
        <dbReference type="Rhea" id="RHEA:25580"/>
        <dbReference type="ChEBI" id="CHEBI:42548"/>
        <dbReference type="ChEBI" id="CHEBI:42589"/>
        <dbReference type="EC" id="5.1.3.29"/>
    </reaction>
</comment>
<dbReference type="AlphaFoldDB" id="A0A553NUK7"/>
<evidence type="ECO:0000256" key="2">
    <source>
        <dbReference type="ARBA" id="ARBA00036324"/>
    </source>
</evidence>
<dbReference type="PANTHER" id="PTHR31690">
    <property type="entry name" value="FUCOSE MUTAROTASE"/>
    <property type="match status" value="1"/>
</dbReference>
<dbReference type="Proteomes" id="UP000318571">
    <property type="component" value="Chromosome 1"/>
</dbReference>
<proteinExistence type="predicted"/>
<feature type="compositionally biased region" description="Acidic residues" evidence="4">
    <location>
        <begin position="106"/>
        <end position="119"/>
    </location>
</feature>
<protein>
    <recommendedName>
        <fullName evidence="3">L-fucose mutarotase</fullName>
        <ecNumber evidence="3">5.1.3.29</ecNumber>
    </recommendedName>
</protein>
<evidence type="ECO:0000256" key="3">
    <source>
        <dbReference type="ARBA" id="ARBA00038859"/>
    </source>
</evidence>
<keyword evidence="5" id="KW-0732">Signal</keyword>
<keyword evidence="7" id="KW-1185">Reference proteome</keyword>
<dbReference type="GO" id="GO:0006004">
    <property type="term" value="P:fucose metabolic process"/>
    <property type="evidence" value="ECO:0007669"/>
    <property type="project" value="TreeGrafter"/>
</dbReference>
<comment type="caution">
    <text evidence="6">The sequence shown here is derived from an EMBL/GenBank/DDBJ whole genome shotgun (WGS) entry which is preliminary data.</text>
</comment>
<reference evidence="6 7" key="1">
    <citation type="journal article" date="2018" name="Nat. Ecol. Evol.">
        <title>Genomic signatures of mitonuclear coevolution across populations of Tigriopus californicus.</title>
        <authorList>
            <person name="Barreto F.S."/>
            <person name="Watson E.T."/>
            <person name="Lima T.G."/>
            <person name="Willett C.S."/>
            <person name="Edmands S."/>
            <person name="Li W."/>
            <person name="Burton R.S."/>
        </authorList>
    </citation>
    <scope>NUCLEOTIDE SEQUENCE [LARGE SCALE GENOMIC DNA]</scope>
    <source>
        <strain evidence="6 7">San Diego</strain>
    </source>
</reference>
<evidence type="ECO:0000256" key="4">
    <source>
        <dbReference type="SAM" id="MobiDB-lite"/>
    </source>
</evidence>
<dbReference type="PANTHER" id="PTHR31690:SF4">
    <property type="entry name" value="FUCOSE MUTAROTASE"/>
    <property type="match status" value="1"/>
</dbReference>
<dbReference type="EMBL" id="VCGU01000010">
    <property type="protein sequence ID" value="TRY69103.1"/>
    <property type="molecule type" value="Genomic_DNA"/>
</dbReference>
<dbReference type="SUPFAM" id="SSF102546">
    <property type="entry name" value="RbsD-like"/>
    <property type="match status" value="1"/>
</dbReference>
<dbReference type="Gene3D" id="3.40.1650.10">
    <property type="entry name" value="RbsD-like domain"/>
    <property type="match status" value="1"/>
</dbReference>
<dbReference type="InterPro" id="IPR023750">
    <property type="entry name" value="RbsD-like_sf"/>
</dbReference>
<evidence type="ECO:0000313" key="7">
    <source>
        <dbReference type="Proteomes" id="UP000318571"/>
    </source>
</evidence>
<feature type="compositionally biased region" description="Basic and acidic residues" evidence="4">
    <location>
        <begin position="127"/>
        <end position="140"/>
    </location>
</feature>
<dbReference type="GO" id="GO:0036373">
    <property type="term" value="F:L-fucose mutarotase activity"/>
    <property type="evidence" value="ECO:0007669"/>
    <property type="project" value="UniProtKB-EC"/>
</dbReference>
<sequence>MSRFGMSRVFVTICVLSSFCWASIPGWKSGEVSEELRKRLGQTKGSDPLIRPWDNPDLEYLLANDYRDYLESERAVASSKRPNQGEATAKLTATERATTESSLELTSEEISDSVIEEDEKNSSGENNRNEKVVKTSENTDTKSGNFTKVDEDYDDFMKDLLTINSTTTDQKSTNQQAGLSKGDELLSAEEAKSLMVNQTTPGKRTTLAPLTDLFSKAHTTGVTKEETPLNTEDCLPVSYRLKGIRSLIPPELLYELAKSPIGGYVLFGSNEFPLEEIKPKQEKAILANGLPSKVLLKEVLKLLPVDVDSKNPLIGTRLDDDSSDPALQDFLDTIESAENQQLNWTLVSVEEFLDLSRKASIFIQTGEPGSFTSFLLKRGPVTAHSQPDQEPKPLNTTMLDNLKELEILRDKLKQIRVN</sequence>
<keyword evidence="1" id="KW-0413">Isomerase</keyword>
<feature type="signal peptide" evidence="5">
    <location>
        <begin position="1"/>
        <end position="22"/>
    </location>
</feature>
<feature type="region of interest" description="Disordered" evidence="4">
    <location>
        <begin position="74"/>
        <end position="149"/>
    </location>
</feature>
<feature type="compositionally biased region" description="Low complexity" evidence="4">
    <location>
        <begin position="91"/>
        <end position="105"/>
    </location>
</feature>
<dbReference type="InterPro" id="IPR050443">
    <property type="entry name" value="RbsD/FucU_mutarotase"/>
</dbReference>
<accession>A0A553NUK7</accession>
<evidence type="ECO:0000256" key="1">
    <source>
        <dbReference type="ARBA" id="ARBA00023235"/>
    </source>
</evidence>